<protein>
    <submittedName>
        <fullName evidence="1">Uncharacterized protein</fullName>
    </submittedName>
</protein>
<proteinExistence type="predicted"/>
<organism evidence="1">
    <name type="scientific">marine metagenome</name>
    <dbReference type="NCBI Taxonomy" id="408172"/>
    <lineage>
        <taxon>unclassified sequences</taxon>
        <taxon>metagenomes</taxon>
        <taxon>ecological metagenomes</taxon>
    </lineage>
</organism>
<sequence>MMSSLNRRNFLRGIGVSIALPALESLGAAPAKSSAAKRFVCVSPNY</sequence>
<reference evidence="1" key="1">
    <citation type="submission" date="2018-05" db="EMBL/GenBank/DDBJ databases">
        <authorList>
            <person name="Lanie J.A."/>
            <person name="Ng W.-L."/>
            <person name="Kazmierczak K.M."/>
            <person name="Andrzejewski T.M."/>
            <person name="Davidsen T.M."/>
            <person name="Wayne K.J."/>
            <person name="Tettelin H."/>
            <person name="Glass J.I."/>
            <person name="Rusch D."/>
            <person name="Podicherti R."/>
            <person name="Tsui H.-C.T."/>
            <person name="Winkler M.E."/>
        </authorList>
    </citation>
    <scope>NUCLEOTIDE SEQUENCE</scope>
</reference>
<feature type="non-terminal residue" evidence="1">
    <location>
        <position position="46"/>
    </location>
</feature>
<dbReference type="PROSITE" id="PS51318">
    <property type="entry name" value="TAT"/>
    <property type="match status" value="1"/>
</dbReference>
<accession>A0A382BHE2</accession>
<dbReference type="EMBL" id="UINC01029833">
    <property type="protein sequence ID" value="SVB13235.1"/>
    <property type="molecule type" value="Genomic_DNA"/>
</dbReference>
<name>A0A382BHE2_9ZZZZ</name>
<evidence type="ECO:0000313" key="1">
    <source>
        <dbReference type="EMBL" id="SVB13235.1"/>
    </source>
</evidence>
<dbReference type="AlphaFoldDB" id="A0A382BHE2"/>
<dbReference type="InterPro" id="IPR006311">
    <property type="entry name" value="TAT_signal"/>
</dbReference>
<gene>
    <name evidence="1" type="ORF">METZ01_LOCUS166089</name>
</gene>